<protein>
    <submittedName>
        <fullName evidence="1">Uncharacterized protein</fullName>
    </submittedName>
</protein>
<keyword evidence="2" id="KW-1185">Reference proteome</keyword>
<dbReference type="AlphaFoldDB" id="A0A0C3IHL8"/>
<evidence type="ECO:0000313" key="2">
    <source>
        <dbReference type="Proteomes" id="UP000054217"/>
    </source>
</evidence>
<accession>A0A0C3IHL8</accession>
<dbReference type="InParanoid" id="A0A0C3IHL8"/>
<name>A0A0C3IHL8_PISTI</name>
<organism evidence="1 2">
    <name type="scientific">Pisolithus tinctorius Marx 270</name>
    <dbReference type="NCBI Taxonomy" id="870435"/>
    <lineage>
        <taxon>Eukaryota</taxon>
        <taxon>Fungi</taxon>
        <taxon>Dikarya</taxon>
        <taxon>Basidiomycota</taxon>
        <taxon>Agaricomycotina</taxon>
        <taxon>Agaricomycetes</taxon>
        <taxon>Agaricomycetidae</taxon>
        <taxon>Boletales</taxon>
        <taxon>Sclerodermatineae</taxon>
        <taxon>Pisolithaceae</taxon>
        <taxon>Pisolithus</taxon>
    </lineage>
</organism>
<evidence type="ECO:0000313" key="1">
    <source>
        <dbReference type="EMBL" id="KIN96522.1"/>
    </source>
</evidence>
<dbReference type="Proteomes" id="UP000054217">
    <property type="component" value="Unassembled WGS sequence"/>
</dbReference>
<gene>
    <name evidence="1" type="ORF">M404DRAFT_33132</name>
</gene>
<sequence length="315" mass="35306">MFNSHTPVRQLLVTTGMKHLSSPAVHIRVAVPAATSLTIDWQNRSRSLLAHATLPWDPEPKYDLAATLTIIQLRLTLLLSAEIVRRRFLPNQSKKLVPLHLVFGLLFHEVATPRQDRLLPIWHKSMRCIELPAIISGVSTPMPDIMILLTASSVSIKRDPTSRVPTHDKLDPGASFDHCWYLWLTIGAVLRAIMATSIPFENDTLLLLIREPLPYPMPVELLVIMRNGPFSGFMDMISVSLHLLVNLLLRGVAFFFCPMVMDVVNAGHLVCYEVRNVTIGVLYVVGVVNRTTRISNLRCTPIPSIAVLAFLSDFR</sequence>
<dbReference type="OrthoDB" id="2684112at2759"/>
<reference evidence="1 2" key="1">
    <citation type="submission" date="2014-04" db="EMBL/GenBank/DDBJ databases">
        <authorList>
            <consortium name="DOE Joint Genome Institute"/>
            <person name="Kuo A."/>
            <person name="Kohler A."/>
            <person name="Costa M.D."/>
            <person name="Nagy L.G."/>
            <person name="Floudas D."/>
            <person name="Copeland A."/>
            <person name="Barry K.W."/>
            <person name="Cichocki N."/>
            <person name="Veneault-Fourrey C."/>
            <person name="LaButti K."/>
            <person name="Lindquist E.A."/>
            <person name="Lipzen A."/>
            <person name="Lundell T."/>
            <person name="Morin E."/>
            <person name="Murat C."/>
            <person name="Sun H."/>
            <person name="Tunlid A."/>
            <person name="Henrissat B."/>
            <person name="Grigoriev I.V."/>
            <person name="Hibbett D.S."/>
            <person name="Martin F."/>
            <person name="Nordberg H.P."/>
            <person name="Cantor M.N."/>
            <person name="Hua S.X."/>
        </authorList>
    </citation>
    <scope>NUCLEOTIDE SEQUENCE [LARGE SCALE GENOMIC DNA]</scope>
    <source>
        <strain evidence="1 2">Marx 270</strain>
    </source>
</reference>
<dbReference type="EMBL" id="KN832044">
    <property type="protein sequence ID" value="KIN96522.1"/>
    <property type="molecule type" value="Genomic_DNA"/>
</dbReference>
<dbReference type="HOGENOM" id="CLU_883144_0_0_1"/>
<proteinExistence type="predicted"/>
<reference evidence="2" key="2">
    <citation type="submission" date="2015-01" db="EMBL/GenBank/DDBJ databases">
        <title>Evolutionary Origins and Diversification of the Mycorrhizal Mutualists.</title>
        <authorList>
            <consortium name="DOE Joint Genome Institute"/>
            <consortium name="Mycorrhizal Genomics Consortium"/>
            <person name="Kohler A."/>
            <person name="Kuo A."/>
            <person name="Nagy L.G."/>
            <person name="Floudas D."/>
            <person name="Copeland A."/>
            <person name="Barry K.W."/>
            <person name="Cichocki N."/>
            <person name="Veneault-Fourrey C."/>
            <person name="LaButti K."/>
            <person name="Lindquist E.A."/>
            <person name="Lipzen A."/>
            <person name="Lundell T."/>
            <person name="Morin E."/>
            <person name="Murat C."/>
            <person name="Riley R."/>
            <person name="Ohm R."/>
            <person name="Sun H."/>
            <person name="Tunlid A."/>
            <person name="Henrissat B."/>
            <person name="Grigoriev I.V."/>
            <person name="Hibbett D.S."/>
            <person name="Martin F."/>
        </authorList>
    </citation>
    <scope>NUCLEOTIDE SEQUENCE [LARGE SCALE GENOMIC DNA]</scope>
    <source>
        <strain evidence="2">Marx 270</strain>
    </source>
</reference>